<dbReference type="SUPFAM" id="SSF55159">
    <property type="entry name" value="eIF1-like"/>
    <property type="match status" value="1"/>
</dbReference>
<protein>
    <submittedName>
        <fullName evidence="5">Translation initiation factor 1</fullName>
    </submittedName>
</protein>
<dbReference type="Pfam" id="PF01253">
    <property type="entry name" value="SUI1"/>
    <property type="match status" value="1"/>
</dbReference>
<evidence type="ECO:0000256" key="3">
    <source>
        <dbReference type="ARBA" id="ARBA00022917"/>
    </source>
</evidence>
<dbReference type="OrthoDB" id="9792915at2"/>
<dbReference type="GO" id="GO:0003743">
    <property type="term" value="F:translation initiation factor activity"/>
    <property type="evidence" value="ECO:0007669"/>
    <property type="project" value="UniProtKB-KW"/>
</dbReference>
<proteinExistence type="inferred from homology"/>
<dbReference type="PANTHER" id="PTHR12789:SF0">
    <property type="entry name" value="DENSITY-REGULATED PROTEIN"/>
    <property type="match status" value="1"/>
</dbReference>
<sequence length="115" mass="12938">MSKQKKNQFDGIVYSTNQHFEYEETEKTDVETLVPQKQQLRVALDKRQRAGKAVTLVSGFIGRSADLEKLGKTLKQRCGGGGTVKDNEILIQGDFRAKIFDFLLKEGYKVKQIGG</sequence>
<evidence type="ECO:0000313" key="6">
    <source>
        <dbReference type="Proteomes" id="UP000199421"/>
    </source>
</evidence>
<gene>
    <name evidence="5" type="ORF">SAMN05661044_04236</name>
</gene>
<dbReference type="GO" id="GO:0006417">
    <property type="term" value="P:regulation of translation"/>
    <property type="evidence" value="ECO:0007669"/>
    <property type="project" value="UniProtKB-KW"/>
</dbReference>
<keyword evidence="3" id="KW-0648">Protein biosynthesis</keyword>
<dbReference type="GO" id="GO:0002188">
    <property type="term" value="P:translation reinitiation"/>
    <property type="evidence" value="ECO:0007669"/>
    <property type="project" value="TreeGrafter"/>
</dbReference>
<dbReference type="InterPro" id="IPR050318">
    <property type="entry name" value="DENR/SUI1_TIF"/>
</dbReference>
<comment type="similarity">
    <text evidence="1">Belongs to the SUI1 family.</text>
</comment>
<organism evidence="5 6">
    <name type="scientific">Olivibacter domesticus</name>
    <name type="common">Pseudosphingobacterium domesticum</name>
    <dbReference type="NCBI Taxonomy" id="407022"/>
    <lineage>
        <taxon>Bacteria</taxon>
        <taxon>Pseudomonadati</taxon>
        <taxon>Bacteroidota</taxon>
        <taxon>Sphingobacteriia</taxon>
        <taxon>Sphingobacteriales</taxon>
        <taxon>Sphingobacteriaceae</taxon>
        <taxon>Olivibacter</taxon>
    </lineage>
</organism>
<evidence type="ECO:0000256" key="2">
    <source>
        <dbReference type="ARBA" id="ARBA00022845"/>
    </source>
</evidence>
<evidence type="ECO:0000256" key="1">
    <source>
        <dbReference type="ARBA" id="ARBA00005422"/>
    </source>
</evidence>
<dbReference type="Gene3D" id="3.30.780.10">
    <property type="entry name" value="SUI1-like domain"/>
    <property type="match status" value="1"/>
</dbReference>
<keyword evidence="6" id="KW-1185">Reference proteome</keyword>
<evidence type="ECO:0000259" key="4">
    <source>
        <dbReference type="PROSITE" id="PS50296"/>
    </source>
</evidence>
<dbReference type="PIRSF" id="PIRSF037511">
    <property type="entry name" value="Transl_init_SUI1_pro"/>
    <property type="match status" value="1"/>
</dbReference>
<dbReference type="RefSeq" id="WP_093328581.1">
    <property type="nucleotide sequence ID" value="NZ_FOAF01000007.1"/>
</dbReference>
<dbReference type="Proteomes" id="UP000199421">
    <property type="component" value="Unassembled WGS sequence"/>
</dbReference>
<accession>A0A1H7VLU0</accession>
<keyword evidence="5" id="KW-0396">Initiation factor</keyword>
<dbReference type="GO" id="GO:0001731">
    <property type="term" value="P:formation of translation preinitiation complex"/>
    <property type="evidence" value="ECO:0007669"/>
    <property type="project" value="TreeGrafter"/>
</dbReference>
<dbReference type="GO" id="GO:0003729">
    <property type="term" value="F:mRNA binding"/>
    <property type="evidence" value="ECO:0007669"/>
    <property type="project" value="TreeGrafter"/>
</dbReference>
<evidence type="ECO:0000313" key="5">
    <source>
        <dbReference type="EMBL" id="SEM09869.1"/>
    </source>
</evidence>
<dbReference type="AlphaFoldDB" id="A0A1H7VLU0"/>
<name>A0A1H7VLU0_OLID1</name>
<dbReference type="CDD" id="cd11567">
    <property type="entry name" value="YciH_like"/>
    <property type="match status" value="1"/>
</dbReference>
<dbReference type="PANTHER" id="PTHR12789">
    <property type="entry name" value="DENSITY-REGULATED PROTEIN HOMOLOG"/>
    <property type="match status" value="1"/>
</dbReference>
<dbReference type="EMBL" id="FOAF01000007">
    <property type="protein sequence ID" value="SEM09869.1"/>
    <property type="molecule type" value="Genomic_DNA"/>
</dbReference>
<dbReference type="InterPro" id="IPR001950">
    <property type="entry name" value="SUI1"/>
</dbReference>
<feature type="domain" description="SUI1" evidence="4">
    <location>
        <begin position="47"/>
        <end position="107"/>
    </location>
</feature>
<dbReference type="PROSITE" id="PS50296">
    <property type="entry name" value="SUI1"/>
    <property type="match status" value="1"/>
</dbReference>
<reference evidence="6" key="1">
    <citation type="submission" date="2016-10" db="EMBL/GenBank/DDBJ databases">
        <authorList>
            <person name="Varghese N."/>
            <person name="Submissions S."/>
        </authorList>
    </citation>
    <scope>NUCLEOTIDE SEQUENCE [LARGE SCALE GENOMIC DNA]</scope>
    <source>
        <strain evidence="6">DSM 18733</strain>
    </source>
</reference>
<dbReference type="InterPro" id="IPR005872">
    <property type="entry name" value="SUI1_arc_bac"/>
</dbReference>
<keyword evidence="2" id="KW-0810">Translation regulation</keyword>
<dbReference type="STRING" id="407022.SAMN05661044_04236"/>
<dbReference type="InterPro" id="IPR036877">
    <property type="entry name" value="SUI1_dom_sf"/>
</dbReference>